<evidence type="ECO:0000313" key="1">
    <source>
        <dbReference type="EMBL" id="OXE28203.1"/>
    </source>
</evidence>
<evidence type="ECO:0000313" key="2">
    <source>
        <dbReference type="Proteomes" id="UP000214596"/>
    </source>
</evidence>
<accession>A0A227IZC8</accession>
<proteinExistence type="predicted"/>
<protein>
    <submittedName>
        <fullName evidence="1">Uncharacterized protein</fullName>
    </submittedName>
</protein>
<reference evidence="1 2" key="1">
    <citation type="journal article" date="2017" name="Appl. Environ. Microbiol.">
        <title>Parallel evolution of two clades of a major Atlantic endemic Vibrio parahaemolyticus pathogen lineage by independent acquisition of related pathogenicity islands.</title>
        <authorList>
            <person name="Xu F."/>
            <person name="Gonzalez-Escalona N."/>
            <person name="Drees K.P."/>
            <person name="Sebra R.P."/>
            <person name="Cooper V.S."/>
            <person name="Jones S.H."/>
            <person name="Whistler C.A."/>
        </authorList>
    </citation>
    <scope>NUCLEOTIDE SEQUENCE [LARGE SCALE GENOMIC DNA]</scope>
    <source>
        <strain evidence="1 2">MAVP-3</strain>
    </source>
</reference>
<dbReference type="AlphaFoldDB" id="A0A227IZC8"/>
<gene>
    <name evidence="1" type="ORF">CA163_35135</name>
</gene>
<comment type="caution">
    <text evidence="1">The sequence shown here is derived from an EMBL/GenBank/DDBJ whole genome shotgun (WGS) entry which is preliminary data.</text>
</comment>
<name>A0A227IZC8_VIBPH</name>
<feature type="non-terminal residue" evidence="1">
    <location>
        <position position="88"/>
    </location>
</feature>
<dbReference type="Proteomes" id="UP000214596">
    <property type="component" value="Unassembled WGS sequence"/>
</dbReference>
<sequence>YLEQGAIWVSRDIMRFDPVLDLSISSNVEVRNGKPLQEMSFAITTNFSYYVDHYQLEVYRGGDRGLVSPLAVVEGQQFANDFNIVWDG</sequence>
<feature type="non-terminal residue" evidence="1">
    <location>
        <position position="1"/>
    </location>
</feature>
<dbReference type="EMBL" id="NIXT01004610">
    <property type="protein sequence ID" value="OXE28203.1"/>
    <property type="molecule type" value="Genomic_DNA"/>
</dbReference>
<organism evidence="1 2">
    <name type="scientific">Vibrio parahaemolyticus</name>
    <dbReference type="NCBI Taxonomy" id="670"/>
    <lineage>
        <taxon>Bacteria</taxon>
        <taxon>Pseudomonadati</taxon>
        <taxon>Pseudomonadota</taxon>
        <taxon>Gammaproteobacteria</taxon>
        <taxon>Vibrionales</taxon>
        <taxon>Vibrionaceae</taxon>
        <taxon>Vibrio</taxon>
    </lineage>
</organism>